<feature type="region of interest" description="Disordered" evidence="1">
    <location>
        <begin position="342"/>
        <end position="543"/>
    </location>
</feature>
<organism evidence="2 3">
    <name type="scientific">Kipferlia bialata</name>
    <dbReference type="NCBI Taxonomy" id="797122"/>
    <lineage>
        <taxon>Eukaryota</taxon>
        <taxon>Metamonada</taxon>
        <taxon>Carpediemonas-like organisms</taxon>
        <taxon>Kipferlia</taxon>
    </lineage>
</organism>
<dbReference type="AlphaFoldDB" id="A0A9K3CRK6"/>
<evidence type="ECO:0000313" key="3">
    <source>
        <dbReference type="Proteomes" id="UP000265618"/>
    </source>
</evidence>
<feature type="region of interest" description="Disordered" evidence="1">
    <location>
        <begin position="573"/>
        <end position="714"/>
    </location>
</feature>
<dbReference type="Proteomes" id="UP000265618">
    <property type="component" value="Unassembled WGS sequence"/>
</dbReference>
<reference evidence="2 3" key="1">
    <citation type="journal article" date="2018" name="PLoS ONE">
        <title>The draft genome of Kipferlia bialata reveals reductive genome evolution in fornicate parasites.</title>
        <authorList>
            <person name="Tanifuji G."/>
            <person name="Takabayashi S."/>
            <person name="Kume K."/>
            <person name="Takagi M."/>
            <person name="Nakayama T."/>
            <person name="Kamikawa R."/>
            <person name="Inagaki Y."/>
            <person name="Hashimoto T."/>
        </authorList>
    </citation>
    <scope>NUCLEOTIDE SEQUENCE [LARGE SCALE GENOMIC DNA]</scope>
    <source>
        <strain evidence="2">NY0173</strain>
    </source>
</reference>
<sequence>MRCVVYGPDSPVRANGNTFSVHRSEGVLSVTGKREQTVSVDVAQAGQPPAAAAVYRDHIAPAMSRACLGEDSTVIILADASSSLRQLHMGSSQTMISMALRHFKNVFSSTSDPHLRHSLSLSVQAVDADGRIADLLAHPKGTVTADPLTPTSLPLMSNDDALTACEVALPFSAAHHLVLHLTATSYRLGQRDVAGEWSEAKRGKLSWTPFRVGTLTLAALAPVDGDRSTAFLQPVYLALAPNPPEVDGGVVSLLEGALVRGDTPSMLVVDVSGLRETGRGREAPDRVEHSWRRMVEIARLSVALASLTPSPPEFFYRHASASDYRGVLRGEGDNVQAVVARMRSSRVGTQQTRQERPERGQREDSQRERERDAEMERSRRGLVERVEGTTHERDTQERLPQPSESPVYRRISAKMRSSQTSLGSPTVSARREGAEGRGVSDKPRRVGGRVVRQREKVPATRAQKSRRVKPTTSVDKTPLRPNPQPRSPYLHVLPEDEPVEEERERERLGNSRGLSDLERQTEERVRRERERQAAKAEPAPANPNVARALKNRIDTLLCACIVAEAAVTRLQKKKETANTQNTALKAKLSGMTHTEQRLMRQIKAARDQLKAKEEGETKRDVRLEAERERERAKAVAQLKRSKQRRAALTEQLRARERERETSVSRGTPTPSSSPPVPIPQTSMSGTSPQKDTPDPLTAVLIGSKDSLLSPSLSP</sequence>
<dbReference type="EMBL" id="BDIP01000324">
    <property type="protein sequence ID" value="GIQ81172.1"/>
    <property type="molecule type" value="Genomic_DNA"/>
</dbReference>
<feature type="compositionally biased region" description="Polar residues" evidence="1">
    <location>
        <begin position="415"/>
        <end position="427"/>
    </location>
</feature>
<comment type="caution">
    <text evidence="2">The sequence shown here is derived from an EMBL/GenBank/DDBJ whole genome shotgun (WGS) entry which is preliminary data.</text>
</comment>
<feature type="compositionally biased region" description="Basic and acidic residues" evidence="1">
    <location>
        <begin position="594"/>
        <end position="633"/>
    </location>
</feature>
<feature type="non-terminal residue" evidence="2">
    <location>
        <position position="1"/>
    </location>
</feature>
<proteinExistence type="predicted"/>
<protein>
    <submittedName>
        <fullName evidence="2">Uncharacterized protein</fullName>
    </submittedName>
</protein>
<evidence type="ECO:0000313" key="2">
    <source>
        <dbReference type="EMBL" id="GIQ81172.1"/>
    </source>
</evidence>
<name>A0A9K3CRK6_9EUKA</name>
<evidence type="ECO:0000256" key="1">
    <source>
        <dbReference type="SAM" id="MobiDB-lite"/>
    </source>
</evidence>
<keyword evidence="3" id="KW-1185">Reference proteome</keyword>
<feature type="compositionally biased region" description="Basic and acidic residues" evidence="1">
    <location>
        <begin position="652"/>
        <end position="662"/>
    </location>
</feature>
<feature type="compositionally biased region" description="Basic and acidic residues" evidence="1">
    <location>
        <begin position="502"/>
        <end position="534"/>
    </location>
</feature>
<accession>A0A9K3CRK6</accession>
<feature type="compositionally biased region" description="Basic and acidic residues" evidence="1">
    <location>
        <begin position="353"/>
        <end position="397"/>
    </location>
</feature>
<feature type="compositionally biased region" description="Basic and acidic residues" evidence="1">
    <location>
        <begin position="429"/>
        <end position="444"/>
    </location>
</feature>
<gene>
    <name evidence="2" type="ORF">KIPB_002087</name>
</gene>